<dbReference type="EMBL" id="SIHI01000001">
    <property type="protein sequence ID" value="TWT58305.1"/>
    <property type="molecule type" value="Genomic_DNA"/>
</dbReference>
<dbReference type="Proteomes" id="UP000317243">
    <property type="component" value="Unassembled WGS sequence"/>
</dbReference>
<evidence type="ECO:0000313" key="2">
    <source>
        <dbReference type="Proteomes" id="UP000317243"/>
    </source>
</evidence>
<dbReference type="AlphaFoldDB" id="A0A5C5X845"/>
<reference evidence="1 2" key="1">
    <citation type="submission" date="2019-02" db="EMBL/GenBank/DDBJ databases">
        <title>Deep-cultivation of Planctomycetes and their phenomic and genomic characterization uncovers novel biology.</title>
        <authorList>
            <person name="Wiegand S."/>
            <person name="Jogler M."/>
            <person name="Boedeker C."/>
            <person name="Pinto D."/>
            <person name="Vollmers J."/>
            <person name="Rivas-Marin E."/>
            <person name="Kohn T."/>
            <person name="Peeters S.H."/>
            <person name="Heuer A."/>
            <person name="Rast P."/>
            <person name="Oberbeckmann S."/>
            <person name="Bunk B."/>
            <person name="Jeske O."/>
            <person name="Meyerdierks A."/>
            <person name="Storesund J.E."/>
            <person name="Kallscheuer N."/>
            <person name="Luecker S."/>
            <person name="Lage O.M."/>
            <person name="Pohl T."/>
            <person name="Merkel B.J."/>
            <person name="Hornburger P."/>
            <person name="Mueller R.-W."/>
            <person name="Bruemmer F."/>
            <person name="Labrenz M."/>
            <person name="Spormann A.M."/>
            <person name="Op Den Camp H."/>
            <person name="Overmann J."/>
            <person name="Amann R."/>
            <person name="Jetten M.S.M."/>
            <person name="Mascher T."/>
            <person name="Medema M.H."/>
            <person name="Devos D.P."/>
            <person name="Kaster A.-K."/>
            <person name="Ovreas L."/>
            <person name="Rohde M."/>
            <person name="Galperin M.Y."/>
            <person name="Jogler C."/>
        </authorList>
    </citation>
    <scope>NUCLEOTIDE SEQUENCE [LARGE SCALE GENOMIC DNA]</scope>
    <source>
        <strain evidence="1 2">KOR42</strain>
    </source>
</reference>
<sequence>MTEQQEYLINHLLWVRELQTVRRALSLNGELMRFNFTLSQLRATEMVT</sequence>
<gene>
    <name evidence="1" type="ORF">KOR42_16790</name>
</gene>
<name>A0A5C5X845_9PLAN</name>
<proteinExistence type="predicted"/>
<accession>A0A5C5X845</accession>
<evidence type="ECO:0000313" key="1">
    <source>
        <dbReference type="EMBL" id="TWT58305.1"/>
    </source>
</evidence>
<organism evidence="1 2">
    <name type="scientific">Thalassoglobus neptunius</name>
    <dbReference type="NCBI Taxonomy" id="1938619"/>
    <lineage>
        <taxon>Bacteria</taxon>
        <taxon>Pseudomonadati</taxon>
        <taxon>Planctomycetota</taxon>
        <taxon>Planctomycetia</taxon>
        <taxon>Planctomycetales</taxon>
        <taxon>Planctomycetaceae</taxon>
        <taxon>Thalassoglobus</taxon>
    </lineage>
</organism>
<keyword evidence="2" id="KW-1185">Reference proteome</keyword>
<comment type="caution">
    <text evidence="1">The sequence shown here is derived from an EMBL/GenBank/DDBJ whole genome shotgun (WGS) entry which is preliminary data.</text>
</comment>
<dbReference type="RefSeq" id="WP_197440968.1">
    <property type="nucleotide sequence ID" value="NZ_SIHI01000001.1"/>
</dbReference>
<protein>
    <submittedName>
        <fullName evidence="1">Uncharacterized protein</fullName>
    </submittedName>
</protein>